<dbReference type="Proteomes" id="UP000001396">
    <property type="component" value="Unassembled WGS sequence"/>
</dbReference>
<evidence type="ECO:0000313" key="3">
    <source>
        <dbReference type="Proteomes" id="UP000001396"/>
    </source>
</evidence>
<accession>D3BNA3</accession>
<feature type="region of interest" description="Disordered" evidence="1">
    <location>
        <begin position="68"/>
        <end position="90"/>
    </location>
</feature>
<organism evidence="2 3">
    <name type="scientific">Heterostelium pallidum (strain ATCC 26659 / Pp 5 / PN500)</name>
    <name type="common">Cellular slime mold</name>
    <name type="synonym">Polysphondylium pallidum</name>
    <dbReference type="NCBI Taxonomy" id="670386"/>
    <lineage>
        <taxon>Eukaryota</taxon>
        <taxon>Amoebozoa</taxon>
        <taxon>Evosea</taxon>
        <taxon>Eumycetozoa</taxon>
        <taxon>Dictyostelia</taxon>
        <taxon>Acytosteliales</taxon>
        <taxon>Acytosteliaceae</taxon>
        <taxon>Heterostelium</taxon>
    </lineage>
</organism>
<evidence type="ECO:0000313" key="2">
    <source>
        <dbReference type="EMBL" id="EFA76763.1"/>
    </source>
</evidence>
<name>D3BNA3_HETP5</name>
<proteinExistence type="predicted"/>
<evidence type="ECO:0000256" key="1">
    <source>
        <dbReference type="SAM" id="MobiDB-lite"/>
    </source>
</evidence>
<comment type="caution">
    <text evidence="2">The sequence shown here is derived from an EMBL/GenBank/DDBJ whole genome shotgun (WGS) entry which is preliminary data.</text>
</comment>
<reference evidence="2 3" key="1">
    <citation type="journal article" date="2011" name="Genome Res.">
        <title>Phylogeny-wide analysis of social amoeba genomes highlights ancient origins for complex intercellular communication.</title>
        <authorList>
            <person name="Heidel A.J."/>
            <person name="Lawal H.M."/>
            <person name="Felder M."/>
            <person name="Schilde C."/>
            <person name="Helps N.R."/>
            <person name="Tunggal B."/>
            <person name="Rivero F."/>
            <person name="John U."/>
            <person name="Schleicher M."/>
            <person name="Eichinger L."/>
            <person name="Platzer M."/>
            <person name="Noegel A.A."/>
            <person name="Schaap P."/>
            <person name="Gloeckner G."/>
        </authorList>
    </citation>
    <scope>NUCLEOTIDE SEQUENCE [LARGE SCALE GENOMIC DNA]</scope>
    <source>
        <strain evidence="3">ATCC 26659 / Pp 5 / PN500</strain>
    </source>
</reference>
<dbReference type="GeneID" id="31364989"/>
<dbReference type="AlphaFoldDB" id="D3BNA3"/>
<dbReference type="EMBL" id="ADBJ01000044">
    <property type="protein sequence ID" value="EFA76763.1"/>
    <property type="molecule type" value="Genomic_DNA"/>
</dbReference>
<gene>
    <name evidence="2" type="ORF">PPL_09514</name>
</gene>
<keyword evidence="3" id="KW-1185">Reference proteome</keyword>
<dbReference type="InParanoid" id="D3BNA3"/>
<protein>
    <submittedName>
        <fullName evidence="2">Uncharacterized protein</fullName>
    </submittedName>
</protein>
<dbReference type="RefSeq" id="XP_020428895.1">
    <property type="nucleotide sequence ID" value="XM_020580308.1"/>
</dbReference>
<sequence>MKILKIQFWGSFLLLIQTSNKSSDVHGFLGSSKLSNISATTFKTATQSTSTLKSYISVNNFVLNSSSANTTTTSPVSSTKQSNQISTNLNNNNNSNGIIRNIRGSSFGLIEMLTVFLDNENRITC</sequence>